<dbReference type="AlphaFoldDB" id="A0A7S3YDR1"/>
<reference evidence="2" key="1">
    <citation type="submission" date="2021-01" db="EMBL/GenBank/DDBJ databases">
        <authorList>
            <person name="Corre E."/>
            <person name="Pelletier E."/>
            <person name="Niang G."/>
            <person name="Scheremetjew M."/>
            <person name="Finn R."/>
            <person name="Kale V."/>
            <person name="Holt S."/>
            <person name="Cochrane G."/>
            <person name="Meng A."/>
            <person name="Brown T."/>
            <person name="Cohen L."/>
        </authorList>
    </citation>
    <scope>NUCLEOTIDE SEQUENCE</scope>
    <source>
        <strain evidence="2">CCMP3107</strain>
    </source>
</reference>
<name>A0A7S3YDR1_HETAK</name>
<accession>A0A7S3YDR1</accession>
<evidence type="ECO:0000313" key="2">
    <source>
        <dbReference type="EMBL" id="CAE0648651.1"/>
    </source>
</evidence>
<feature type="compositionally biased region" description="Acidic residues" evidence="1">
    <location>
        <begin position="71"/>
        <end position="86"/>
    </location>
</feature>
<dbReference type="EMBL" id="HBIU01055567">
    <property type="protein sequence ID" value="CAE0648651.1"/>
    <property type="molecule type" value="Transcribed_RNA"/>
</dbReference>
<evidence type="ECO:0000256" key="1">
    <source>
        <dbReference type="SAM" id="MobiDB-lite"/>
    </source>
</evidence>
<proteinExistence type="predicted"/>
<feature type="region of interest" description="Disordered" evidence="1">
    <location>
        <begin position="67"/>
        <end position="86"/>
    </location>
</feature>
<protein>
    <submittedName>
        <fullName evidence="2">Uncharacterized protein</fullName>
    </submittedName>
</protein>
<gene>
    <name evidence="2" type="ORF">HAKA00212_LOCUS24398</name>
</gene>
<organism evidence="2">
    <name type="scientific">Heterosigma akashiwo</name>
    <name type="common">Chromophytic alga</name>
    <name type="synonym">Heterosigma carterae</name>
    <dbReference type="NCBI Taxonomy" id="2829"/>
    <lineage>
        <taxon>Eukaryota</taxon>
        <taxon>Sar</taxon>
        <taxon>Stramenopiles</taxon>
        <taxon>Ochrophyta</taxon>
        <taxon>Raphidophyceae</taxon>
        <taxon>Chattonellales</taxon>
        <taxon>Chattonellaceae</taxon>
        <taxon>Heterosigma</taxon>
    </lineage>
</organism>
<feature type="compositionally biased region" description="Acidic residues" evidence="1">
    <location>
        <begin position="293"/>
        <end position="302"/>
    </location>
</feature>
<sequence>MKLFLFRWNYDRAVQNRGCTDYGHYHHLYILELQRMTKISKTPLYDEHVSVDDYRDTNEVFGIVSPHVPSDDDDQGVEDAEEDFTGSALDEDDEEAVLLQEIHASAEDLPLDEGDLNILFEEIFEESGVELGRGEATLTPSAVDLGGKTHLGKPLIDPRSLSDAEQNIVGSVLRSSIEPRKGKLNNSLFVRTWNAIASASNHIRAFTTHLFNDFWKSDGDRMRRKLSYKPLKASDVLLAQNLRGPHRGGGTFPELIANIRPPIQRALRDFSQEPTNTAASVAPEHSWANPDEPSQDDGDDPAALDVDFGEAGGGDFIPSPSVHESRSPSAPPTKKRKPRTCKTCGNVLSKTGPTGVRGYTHKWDRSARKFAPCTCPAELYDPAFSAKKKKRKAYMCGSCGHPVHDAAFQSYHIDSLTGRRKPCSFHPPQQSSSSNNT</sequence>
<feature type="region of interest" description="Disordered" evidence="1">
    <location>
        <begin position="273"/>
        <end position="341"/>
    </location>
</feature>